<evidence type="ECO:0000256" key="2">
    <source>
        <dbReference type="ARBA" id="ARBA00012438"/>
    </source>
</evidence>
<dbReference type="InterPro" id="IPR011712">
    <property type="entry name" value="Sig_transdc_His_kin_sub3_dim/P"/>
</dbReference>
<dbReference type="Proteomes" id="UP001519331">
    <property type="component" value="Unassembled WGS sequence"/>
</dbReference>
<evidence type="ECO:0000256" key="7">
    <source>
        <dbReference type="ARBA" id="ARBA00022840"/>
    </source>
</evidence>
<dbReference type="Gene3D" id="3.30.565.10">
    <property type="entry name" value="Histidine kinase-like ATPase, C-terminal domain"/>
    <property type="match status" value="1"/>
</dbReference>
<evidence type="ECO:0000256" key="9">
    <source>
        <dbReference type="SAM" id="Phobius"/>
    </source>
</evidence>
<evidence type="ECO:0000313" key="11">
    <source>
        <dbReference type="EMBL" id="MBP2317283.1"/>
    </source>
</evidence>
<dbReference type="PANTHER" id="PTHR24421:SF10">
    <property type="entry name" value="NITRATE_NITRITE SENSOR PROTEIN NARQ"/>
    <property type="match status" value="1"/>
</dbReference>
<dbReference type="Gene3D" id="1.20.5.1930">
    <property type="match status" value="1"/>
</dbReference>
<keyword evidence="6 11" id="KW-0418">Kinase</keyword>
<dbReference type="PANTHER" id="PTHR24421">
    <property type="entry name" value="NITRATE/NITRITE SENSOR PROTEIN NARX-RELATED"/>
    <property type="match status" value="1"/>
</dbReference>
<keyword evidence="3" id="KW-0597">Phosphoprotein</keyword>
<feature type="transmembrane region" description="Helical" evidence="9">
    <location>
        <begin position="91"/>
        <end position="110"/>
    </location>
</feature>
<feature type="transmembrane region" description="Helical" evidence="9">
    <location>
        <begin position="117"/>
        <end position="134"/>
    </location>
</feature>
<dbReference type="EC" id="2.7.13.3" evidence="2"/>
<feature type="domain" description="Signal transduction histidine kinase subgroup 3 dimerisation and phosphoacceptor" evidence="10">
    <location>
        <begin position="188"/>
        <end position="251"/>
    </location>
</feature>
<keyword evidence="9" id="KW-0472">Membrane</keyword>
<dbReference type="Pfam" id="PF07730">
    <property type="entry name" value="HisKA_3"/>
    <property type="match status" value="1"/>
</dbReference>
<dbReference type="InterPro" id="IPR036890">
    <property type="entry name" value="HATPase_C_sf"/>
</dbReference>
<evidence type="ECO:0000256" key="8">
    <source>
        <dbReference type="ARBA" id="ARBA00023012"/>
    </source>
</evidence>
<dbReference type="SUPFAM" id="SSF55874">
    <property type="entry name" value="ATPase domain of HSP90 chaperone/DNA topoisomerase II/histidine kinase"/>
    <property type="match status" value="1"/>
</dbReference>
<organism evidence="11 12">
    <name type="scientific">Nesterenkonia lacusekhoensis</name>
    <dbReference type="NCBI Taxonomy" id="150832"/>
    <lineage>
        <taxon>Bacteria</taxon>
        <taxon>Bacillati</taxon>
        <taxon>Actinomycetota</taxon>
        <taxon>Actinomycetes</taxon>
        <taxon>Micrococcales</taxon>
        <taxon>Micrococcaceae</taxon>
        <taxon>Nesterenkonia</taxon>
    </lineage>
</organism>
<comment type="caution">
    <text evidence="11">The sequence shown here is derived from an EMBL/GenBank/DDBJ whole genome shotgun (WGS) entry which is preliminary data.</text>
</comment>
<evidence type="ECO:0000256" key="6">
    <source>
        <dbReference type="ARBA" id="ARBA00022777"/>
    </source>
</evidence>
<dbReference type="GO" id="GO:0016301">
    <property type="term" value="F:kinase activity"/>
    <property type="evidence" value="ECO:0007669"/>
    <property type="project" value="UniProtKB-KW"/>
</dbReference>
<gene>
    <name evidence="11" type="ORF">JOF45_000302</name>
</gene>
<evidence type="ECO:0000259" key="10">
    <source>
        <dbReference type="Pfam" id="PF07730"/>
    </source>
</evidence>
<evidence type="ECO:0000256" key="1">
    <source>
        <dbReference type="ARBA" id="ARBA00000085"/>
    </source>
</evidence>
<dbReference type="InterPro" id="IPR050482">
    <property type="entry name" value="Sensor_HK_TwoCompSys"/>
</dbReference>
<feature type="transmembrane region" description="Helical" evidence="9">
    <location>
        <begin position="140"/>
        <end position="160"/>
    </location>
</feature>
<feature type="transmembrane region" description="Helical" evidence="9">
    <location>
        <begin position="22"/>
        <end position="41"/>
    </location>
</feature>
<keyword evidence="8" id="KW-0902">Two-component regulatory system</keyword>
<keyword evidence="9" id="KW-0812">Transmembrane</keyword>
<keyword evidence="4" id="KW-0808">Transferase</keyword>
<keyword evidence="12" id="KW-1185">Reference proteome</keyword>
<keyword evidence="5" id="KW-0547">Nucleotide-binding</keyword>
<evidence type="ECO:0000313" key="12">
    <source>
        <dbReference type="Proteomes" id="UP001519331"/>
    </source>
</evidence>
<sequence length="395" mass="42401">MPSIAEEFESGGFWSCRDLNKWPLVIATLLFGVAVGADIILESIDDQVYPVLLTVMGALSISCVVLLWVSVTWACAVGLAMLGLSLTVDGGFVYSLVLSLLLTALAAMAATKVFRRTFLAAVVIWLMIMSALLPDLARGAVLAPAGTLLLLLVYAAGSAFRRLTNARLQSQRELEAAEEKHRASVASERQSIARDLHDIVAHDITIIAMQSRAARMAGTEDAYRVAVDTIGDSSRAALKDLRRMLALLQEEDQDLDPHPTSATELDFATGAASFTDQLQQLGIQTELTIDGDVRGLSRSVHAALYRILQECTTNVAKYAGAGQRCWISLGIGEDDVSMSVSNTVASRRRTMTGWSSSGAGLVGIRDRAQAFGGTTRAGFDRHGQWTVTVQGVKKA</sequence>
<reference evidence="11 12" key="1">
    <citation type="submission" date="2021-03" db="EMBL/GenBank/DDBJ databases">
        <title>Sequencing the genomes of 1000 actinobacteria strains.</title>
        <authorList>
            <person name="Klenk H.-P."/>
        </authorList>
    </citation>
    <scope>NUCLEOTIDE SEQUENCE [LARGE SCALE GENOMIC DNA]</scope>
    <source>
        <strain evidence="11 12">DSM 12544</strain>
    </source>
</reference>
<evidence type="ECO:0000256" key="4">
    <source>
        <dbReference type="ARBA" id="ARBA00022679"/>
    </source>
</evidence>
<dbReference type="RefSeq" id="WP_210047471.1">
    <property type="nucleotide sequence ID" value="NZ_JAGINX010000001.1"/>
</dbReference>
<comment type="catalytic activity">
    <reaction evidence="1">
        <text>ATP + protein L-histidine = ADP + protein N-phospho-L-histidine.</text>
        <dbReference type="EC" id="2.7.13.3"/>
    </reaction>
</comment>
<accession>A0ABS4SYL6</accession>
<feature type="transmembrane region" description="Helical" evidence="9">
    <location>
        <begin position="48"/>
        <end position="71"/>
    </location>
</feature>
<evidence type="ECO:0000256" key="5">
    <source>
        <dbReference type="ARBA" id="ARBA00022741"/>
    </source>
</evidence>
<dbReference type="EMBL" id="JAGINX010000001">
    <property type="protein sequence ID" value="MBP2317283.1"/>
    <property type="molecule type" value="Genomic_DNA"/>
</dbReference>
<evidence type="ECO:0000256" key="3">
    <source>
        <dbReference type="ARBA" id="ARBA00022553"/>
    </source>
</evidence>
<keyword evidence="9" id="KW-1133">Transmembrane helix</keyword>
<proteinExistence type="predicted"/>
<protein>
    <recommendedName>
        <fullName evidence="2">histidine kinase</fullName>
        <ecNumber evidence="2">2.7.13.3</ecNumber>
    </recommendedName>
</protein>
<keyword evidence="7" id="KW-0067">ATP-binding</keyword>
<name>A0ABS4SYL6_9MICC</name>
<dbReference type="CDD" id="cd16917">
    <property type="entry name" value="HATPase_UhpB-NarQ-NarX-like"/>
    <property type="match status" value="1"/>
</dbReference>